<feature type="domain" description="Peptidase S9 prolyl oligopeptidase catalytic" evidence="2">
    <location>
        <begin position="613"/>
        <end position="808"/>
    </location>
</feature>
<keyword evidence="5" id="KW-1185">Reference proteome</keyword>
<evidence type="ECO:0000259" key="2">
    <source>
        <dbReference type="Pfam" id="PF00326"/>
    </source>
</evidence>
<evidence type="ECO:0000256" key="1">
    <source>
        <dbReference type="SAM" id="SignalP"/>
    </source>
</evidence>
<evidence type="ECO:0000313" key="5">
    <source>
        <dbReference type="Proteomes" id="UP000030017"/>
    </source>
</evidence>
<dbReference type="Gene3D" id="3.40.50.1820">
    <property type="entry name" value="alpha/beta hydrolase"/>
    <property type="match status" value="1"/>
</dbReference>
<accession>A0A0A0EUF3</accession>
<dbReference type="EMBL" id="AVPS01000001">
    <property type="protein sequence ID" value="KGM52777.1"/>
    <property type="molecule type" value="Genomic_DNA"/>
</dbReference>
<evidence type="ECO:0000313" key="4">
    <source>
        <dbReference type="EMBL" id="KGM52777.1"/>
    </source>
</evidence>
<dbReference type="InterPro" id="IPR001375">
    <property type="entry name" value="Peptidase_S9_cat"/>
</dbReference>
<dbReference type="Pfam" id="PF00930">
    <property type="entry name" value="DPPIV_N"/>
    <property type="match status" value="1"/>
</dbReference>
<name>A0A0A0EUF3_9GAMM</name>
<comment type="caution">
    <text evidence="4">The sequence shown here is derived from an EMBL/GenBank/DDBJ whole genome shotgun (WGS) entry which is preliminary data.</text>
</comment>
<feature type="domain" description="Dipeptidylpeptidase IV N-terminal" evidence="3">
    <location>
        <begin position="352"/>
        <end position="521"/>
    </location>
</feature>
<dbReference type="InterPro" id="IPR011042">
    <property type="entry name" value="6-blade_b-propeller_TolB-like"/>
</dbReference>
<feature type="signal peptide" evidence="1">
    <location>
        <begin position="1"/>
        <end position="27"/>
    </location>
</feature>
<protein>
    <submittedName>
        <fullName evidence="4">Peptidase S9</fullName>
    </submittedName>
</protein>
<dbReference type="STRING" id="1122185.N792_00575"/>
<gene>
    <name evidence="4" type="ORF">N792_00575</name>
</gene>
<dbReference type="GO" id="GO:0008236">
    <property type="term" value="F:serine-type peptidase activity"/>
    <property type="evidence" value="ECO:0007669"/>
    <property type="project" value="InterPro"/>
</dbReference>
<dbReference type="Gene3D" id="2.120.10.30">
    <property type="entry name" value="TolB, C-terminal domain"/>
    <property type="match status" value="1"/>
</dbReference>
<dbReference type="GO" id="GO:0006508">
    <property type="term" value="P:proteolysis"/>
    <property type="evidence" value="ECO:0007669"/>
    <property type="project" value="InterPro"/>
</dbReference>
<sequence>MRLSLLALVLSLSVPPGLLPASAAAQSAPATGTPITLDQAMADPDWIGPPVEQAWWAWDGRHVQYNLKREGESIRDTWQTAIAGGTPAKVADAARAQLDGANPVYDASRSRAAFVRNGDIFVRDLRSGALTQVTRSDAPESRPQWSRDGNLVFRAGNDWYQWRAGQGLSQAALLKAEKDPATQPKPDDLRDRQLRLIQTLADDRAKREAVREQNLAWRAADPTRAPAPAYLGDDVQLIDSALSPDARWLLAVTQAKTADKGQAGKMPTYVTESGYEEFEEVRTRVGRNAPVPHRLWLVEVATGQVAELAFDALPGIATDPLAALREQAELKPLDGNRAVRVETDGDTRGPAIHWRDDGRSAAVLLRAVDNKDRWIATVTPTGGNAGKATLNVRHRLTDPAWINWGFNDFGWTAASDGHDGALWLLSEHSGYSHLYLAEGNGAPRALTSGQWEVSSPVLGADGRTFFFTCNRSRPGDYEVCAVDRSGGAVREVTALDGVETFALSPDGAKLLVRHSGSYLPPQLAVVDIAGGDTVALTDTRTPAYKARQWIQPEMVQIPSSDGAGPIWGKFYGPPVMEAGRKYPVVMFVHGAGYLQNVHERYPVYFREQMFHNLLVQRGYVVLDLDFRASEGYGRDWRTAIYRRMGTPELQDYLDGLAWLGANKQADVDRAGIYGGSYGGFLTFMALFKSPGTFKAGAALRPVTDWSQYNHEYTSNILNTPEVDPEAYLASSPLEFADGLQDHLLIAHGMIDNNVFYKDSVMLAQRLIELRKDKWELASYPLERHGFVHPDSWYDEYRRILELFERALK</sequence>
<dbReference type="eggNOG" id="COG0823">
    <property type="taxonomic scope" value="Bacteria"/>
</dbReference>
<reference evidence="4 5" key="1">
    <citation type="submission" date="2013-08" db="EMBL/GenBank/DDBJ databases">
        <title>Genome sequencing of Lysobacter.</title>
        <authorList>
            <person name="Zhang S."/>
            <person name="Wang G."/>
        </authorList>
    </citation>
    <scope>NUCLEOTIDE SEQUENCE [LARGE SCALE GENOMIC DNA]</scope>
    <source>
        <strain evidence="4 5">Ko07</strain>
    </source>
</reference>
<dbReference type="RefSeq" id="WP_036191498.1">
    <property type="nucleotide sequence ID" value="NZ_AVPS01000001.1"/>
</dbReference>
<dbReference type="Proteomes" id="UP000030017">
    <property type="component" value="Unassembled WGS sequence"/>
</dbReference>
<dbReference type="eggNOG" id="COG1506">
    <property type="taxonomic scope" value="Bacteria"/>
</dbReference>
<dbReference type="InterPro" id="IPR029058">
    <property type="entry name" value="AB_hydrolase_fold"/>
</dbReference>
<dbReference type="Gene3D" id="2.140.10.30">
    <property type="entry name" value="Dipeptidylpeptidase IV, N-terminal domain"/>
    <property type="match status" value="1"/>
</dbReference>
<dbReference type="AlphaFoldDB" id="A0A0A0EUF3"/>
<dbReference type="SUPFAM" id="SSF53474">
    <property type="entry name" value="alpha/beta-Hydrolases"/>
    <property type="match status" value="1"/>
</dbReference>
<dbReference type="Pfam" id="PF00326">
    <property type="entry name" value="Peptidase_S9"/>
    <property type="match status" value="1"/>
</dbReference>
<dbReference type="OrthoDB" id="9812921at2"/>
<dbReference type="InterPro" id="IPR002469">
    <property type="entry name" value="Peptidase_S9B_N"/>
</dbReference>
<dbReference type="SUPFAM" id="SSF82171">
    <property type="entry name" value="DPP6 N-terminal domain-like"/>
    <property type="match status" value="1"/>
</dbReference>
<dbReference type="PANTHER" id="PTHR11731">
    <property type="entry name" value="PROTEASE FAMILY S9B,C DIPEPTIDYL-PEPTIDASE IV-RELATED"/>
    <property type="match status" value="1"/>
</dbReference>
<dbReference type="PANTHER" id="PTHR11731:SF193">
    <property type="entry name" value="DIPEPTIDYL PEPTIDASE 9"/>
    <property type="match status" value="1"/>
</dbReference>
<proteinExistence type="predicted"/>
<dbReference type="InterPro" id="IPR050278">
    <property type="entry name" value="Serine_Prot_S9B/DPPIV"/>
</dbReference>
<organism evidence="4 5">
    <name type="scientific">Lysobacter concretionis Ko07 = DSM 16239</name>
    <dbReference type="NCBI Taxonomy" id="1122185"/>
    <lineage>
        <taxon>Bacteria</taxon>
        <taxon>Pseudomonadati</taxon>
        <taxon>Pseudomonadota</taxon>
        <taxon>Gammaproteobacteria</taxon>
        <taxon>Lysobacterales</taxon>
        <taxon>Lysobacteraceae</taxon>
        <taxon>Novilysobacter</taxon>
    </lineage>
</organism>
<evidence type="ECO:0000259" key="3">
    <source>
        <dbReference type="Pfam" id="PF00930"/>
    </source>
</evidence>
<feature type="chain" id="PRO_5001969356" evidence="1">
    <location>
        <begin position="28"/>
        <end position="808"/>
    </location>
</feature>
<dbReference type="GO" id="GO:0008239">
    <property type="term" value="F:dipeptidyl-peptidase activity"/>
    <property type="evidence" value="ECO:0007669"/>
    <property type="project" value="TreeGrafter"/>
</dbReference>
<keyword evidence="1" id="KW-0732">Signal</keyword>